<evidence type="ECO:0000256" key="1">
    <source>
        <dbReference type="SAM" id="MobiDB-lite"/>
    </source>
</evidence>
<feature type="compositionally biased region" description="Acidic residues" evidence="1">
    <location>
        <begin position="360"/>
        <end position="372"/>
    </location>
</feature>
<feature type="region of interest" description="Disordered" evidence="1">
    <location>
        <begin position="259"/>
        <end position="314"/>
    </location>
</feature>
<dbReference type="EMBL" id="CACSHJ010000096">
    <property type="protein sequence ID" value="CAA0405445.1"/>
    <property type="molecule type" value="Genomic_DNA"/>
</dbReference>
<evidence type="ECO:0000313" key="3">
    <source>
        <dbReference type="Proteomes" id="UP000434276"/>
    </source>
</evidence>
<dbReference type="AlphaFoldDB" id="A0A5S9Y8L6"/>
<gene>
    <name evidence="2" type="ORF">C24_LOCUS23507</name>
</gene>
<protein>
    <recommendedName>
        <fullName evidence="4">Retrotransposon gag domain-containing protein</fullName>
    </recommendedName>
</protein>
<reference evidence="2 3" key="1">
    <citation type="submission" date="2019-12" db="EMBL/GenBank/DDBJ databases">
        <authorList>
            <person name="Jiao W.-B."/>
            <person name="Schneeberger K."/>
        </authorList>
    </citation>
    <scope>NUCLEOTIDE SEQUENCE [LARGE SCALE GENOMIC DNA]</scope>
    <source>
        <strain evidence="3">cv. C24</strain>
    </source>
</reference>
<name>A0A5S9Y8L6_ARATH</name>
<organism evidence="2 3">
    <name type="scientific">Arabidopsis thaliana</name>
    <name type="common">Mouse-ear cress</name>
    <dbReference type="NCBI Taxonomy" id="3702"/>
    <lineage>
        <taxon>Eukaryota</taxon>
        <taxon>Viridiplantae</taxon>
        <taxon>Streptophyta</taxon>
        <taxon>Embryophyta</taxon>
        <taxon>Tracheophyta</taxon>
        <taxon>Spermatophyta</taxon>
        <taxon>Magnoliopsida</taxon>
        <taxon>eudicotyledons</taxon>
        <taxon>Gunneridae</taxon>
        <taxon>Pentapetalae</taxon>
        <taxon>rosids</taxon>
        <taxon>malvids</taxon>
        <taxon>Brassicales</taxon>
        <taxon>Brassicaceae</taxon>
        <taxon>Camelineae</taxon>
        <taxon>Arabidopsis</taxon>
    </lineage>
</organism>
<evidence type="ECO:0000313" key="2">
    <source>
        <dbReference type="EMBL" id="CAA0405445.1"/>
    </source>
</evidence>
<evidence type="ECO:0008006" key="4">
    <source>
        <dbReference type="Google" id="ProtNLM"/>
    </source>
</evidence>
<feature type="compositionally biased region" description="Basic and acidic residues" evidence="1">
    <location>
        <begin position="296"/>
        <end position="314"/>
    </location>
</feature>
<feature type="region of interest" description="Disordered" evidence="1">
    <location>
        <begin position="58"/>
        <end position="85"/>
    </location>
</feature>
<feature type="region of interest" description="Disordered" evidence="1">
    <location>
        <begin position="111"/>
        <end position="131"/>
    </location>
</feature>
<proteinExistence type="predicted"/>
<feature type="compositionally biased region" description="Polar residues" evidence="1">
    <location>
        <begin position="385"/>
        <end position="398"/>
    </location>
</feature>
<feature type="compositionally biased region" description="Low complexity" evidence="1">
    <location>
        <begin position="66"/>
        <end position="83"/>
    </location>
</feature>
<feature type="compositionally biased region" description="Polar residues" evidence="1">
    <location>
        <begin position="268"/>
        <end position="294"/>
    </location>
</feature>
<feature type="compositionally biased region" description="Polar residues" evidence="1">
    <location>
        <begin position="111"/>
        <end position="128"/>
    </location>
</feature>
<dbReference type="OrthoDB" id="1114081at2759"/>
<accession>A0A5S9Y8L6</accession>
<dbReference type="Proteomes" id="UP000434276">
    <property type="component" value="Unassembled WGS sequence"/>
</dbReference>
<sequence length="398" mass="45345">MAPSTQAGQGVDPSRITDLEEKFTQMVERLETSIHALQERQDEDRKWMREMIEGWGREKQMGKAVSESQISSSQTQSNNAQDSCVTPTAPIKAKGDGILPLPPLALPTQQMFHQQSVQQGSPSNTLGSSGRPLEPPLFEGQNPDDWLFRMEKYFSQNQVMEHQKLEEALSCVVSIIAVNWLRNTQTRGFFRDWSDFKLLNTRQKGSVEEFRERFEELTVEVPHITDDLLEGIFLKGMRKNIRDQVMRTRPSGIDEIVETERERERSSFHSGYNSKPLARTNSAQVLNRSNNNSPVKAHESTLARKSFDGMRDNRITEPRSNFNACYTCGDRYFPGHRCKNQNQKLKCLELGATSESGQILEEDEESESEEEPEPKAEEHTLMHLSLSSMAGLTNEKSM</sequence>
<feature type="region of interest" description="Disordered" evidence="1">
    <location>
        <begin position="355"/>
        <end position="398"/>
    </location>
</feature>